<gene>
    <name evidence="1" type="ORF">ND810_18400</name>
</gene>
<accession>A0AAW5VHP6</accession>
<dbReference type="RefSeq" id="WP_265394644.1">
    <property type="nucleotide sequence ID" value="NZ_JAMQQD010000011.1"/>
</dbReference>
<comment type="caution">
    <text evidence="1">The sequence shown here is derived from an EMBL/GenBank/DDBJ whole genome shotgun (WGS) entry which is preliminary data.</text>
</comment>
<dbReference type="EMBL" id="JAMQQD010000011">
    <property type="protein sequence ID" value="MCW7517144.1"/>
    <property type="molecule type" value="Genomic_DNA"/>
</dbReference>
<reference evidence="1" key="1">
    <citation type="submission" date="2022-06" db="EMBL/GenBank/DDBJ databases">
        <title>Leptospira isolates from biofilms formed at urban environments.</title>
        <authorList>
            <person name="Ribeiro P.S."/>
            <person name="Sousa T."/>
            <person name="Carvalho N."/>
            <person name="Aburjaile F."/>
            <person name="Neves F."/>
            <person name="Oliveira D."/>
            <person name="Blanco L."/>
            <person name="Lima J."/>
            <person name="Costa F."/>
            <person name="Brenig B."/>
            <person name="Soares S."/>
            <person name="Ramos R."/>
            <person name="Goes-Neto A."/>
            <person name="Matiuzzi M."/>
            <person name="Azevedo V."/>
            <person name="Ristow P."/>
        </authorList>
    </citation>
    <scope>NUCLEOTIDE SEQUENCE</scope>
    <source>
        <strain evidence="1">VSF7</strain>
    </source>
</reference>
<dbReference type="Proteomes" id="UP001209694">
    <property type="component" value="Unassembled WGS sequence"/>
</dbReference>
<evidence type="ECO:0000313" key="2">
    <source>
        <dbReference type="Proteomes" id="UP001209694"/>
    </source>
</evidence>
<dbReference type="AlphaFoldDB" id="A0AAW5VHP6"/>
<organism evidence="1 2">
    <name type="scientific">Leptospira levettii</name>
    <dbReference type="NCBI Taxonomy" id="2023178"/>
    <lineage>
        <taxon>Bacteria</taxon>
        <taxon>Pseudomonadati</taxon>
        <taxon>Spirochaetota</taxon>
        <taxon>Spirochaetia</taxon>
        <taxon>Leptospirales</taxon>
        <taxon>Leptospiraceae</taxon>
        <taxon>Leptospira</taxon>
    </lineage>
</organism>
<protein>
    <submittedName>
        <fullName evidence="1">Uncharacterized protein</fullName>
    </submittedName>
</protein>
<evidence type="ECO:0000313" key="1">
    <source>
        <dbReference type="EMBL" id="MCW7517144.1"/>
    </source>
</evidence>
<sequence>MQKLRFKTKYIDVFIRYIKSDEPRVKGQWEIFFNGFITFKIRYPYLDDCLLQKYKEKLEIEFKEDQNLVYFSSSPNIMLASRKGGEYKSTFVHPTYEDDIVANLKRYVNLLTDLDELITKGFLELSASEISF</sequence>
<proteinExistence type="predicted"/>
<name>A0AAW5VHP6_9LEPT</name>